<dbReference type="GO" id="GO:0047429">
    <property type="term" value="F:nucleoside triphosphate diphosphatase activity"/>
    <property type="evidence" value="ECO:0007669"/>
    <property type="project" value="InterPro"/>
</dbReference>
<name>K0J5K8_AMPXN</name>
<feature type="domain" description="NTP pyrophosphohydrolase MazG-like" evidence="2">
    <location>
        <begin position="252"/>
        <end position="325"/>
    </location>
</feature>
<evidence type="ECO:0000313" key="3">
    <source>
        <dbReference type="EMBL" id="BAM46193.1"/>
    </source>
</evidence>
<dbReference type="InterPro" id="IPR035013">
    <property type="entry name" value="YabN_N"/>
</dbReference>
<dbReference type="InterPro" id="IPR014777">
    <property type="entry name" value="4pyrrole_Mease_sub1"/>
</dbReference>
<feature type="domain" description="Tetrapyrrole methylase" evidence="1">
    <location>
        <begin position="6"/>
        <end position="204"/>
    </location>
</feature>
<dbReference type="InterPro" id="IPR035996">
    <property type="entry name" value="4pyrrol_Methylase_sf"/>
</dbReference>
<evidence type="ECO:0000259" key="2">
    <source>
        <dbReference type="Pfam" id="PF03819"/>
    </source>
</evidence>
<feature type="domain" description="NTP pyrophosphohydrolase MazG-like" evidence="2">
    <location>
        <begin position="390"/>
        <end position="449"/>
    </location>
</feature>
<dbReference type="CDD" id="cd11529">
    <property type="entry name" value="NTP-PPase_MazG_Cterm"/>
    <property type="match status" value="1"/>
</dbReference>
<dbReference type="GO" id="GO:0008168">
    <property type="term" value="F:methyltransferase activity"/>
    <property type="evidence" value="ECO:0007669"/>
    <property type="project" value="InterPro"/>
</dbReference>
<dbReference type="OrthoDB" id="9808939at2"/>
<evidence type="ECO:0000259" key="1">
    <source>
        <dbReference type="Pfam" id="PF00590"/>
    </source>
</evidence>
<dbReference type="eggNOG" id="COG3956">
    <property type="taxonomic scope" value="Bacteria"/>
</dbReference>
<dbReference type="Gene3D" id="1.10.287.1080">
    <property type="entry name" value="MazG-like"/>
    <property type="match status" value="2"/>
</dbReference>
<dbReference type="FunFam" id="1.10.287.1080:FF:000001">
    <property type="entry name" value="Nucleoside triphosphate pyrophosphohydrolase"/>
    <property type="match status" value="1"/>
</dbReference>
<dbReference type="GO" id="GO:0046081">
    <property type="term" value="P:dUTP catabolic process"/>
    <property type="evidence" value="ECO:0007669"/>
    <property type="project" value="TreeGrafter"/>
</dbReference>
<dbReference type="PANTHER" id="PTHR30522:SF0">
    <property type="entry name" value="NUCLEOSIDE TRIPHOSPHATE PYROPHOSPHOHYDROLASE"/>
    <property type="match status" value="1"/>
</dbReference>
<reference evidence="3 4" key="1">
    <citation type="submission" date="2011-01" db="EMBL/GenBank/DDBJ databases">
        <title>Whole genome sequence of Amphibacillus xylinus NBRC 15112.</title>
        <authorList>
            <person name="Nakazawa H."/>
            <person name="Katano Y."/>
            <person name="Nakamura S."/>
            <person name="Sasagawa M."/>
            <person name="Fukada J."/>
            <person name="Arai T."/>
            <person name="Sasakura N."/>
            <person name="Mochizuki D."/>
            <person name="Hosoyama A."/>
            <person name="Harada K."/>
            <person name="Horikawa H."/>
            <person name="Kato Y."/>
            <person name="Harada T."/>
            <person name="Sasaki K."/>
            <person name="Sekiguchi M."/>
            <person name="Hodoyama M."/>
            <person name="Nishiko R."/>
            <person name="Narita H."/>
            <person name="Hanamaki A."/>
            <person name="Hata C."/>
            <person name="Konno Y."/>
            <person name="Niimura Y."/>
            <person name="Yamazaki S."/>
            <person name="Fujita N."/>
        </authorList>
    </citation>
    <scope>NUCLEOTIDE SEQUENCE [LARGE SCALE GENOMIC DNA]</scope>
    <source>
        <strain evidence="4">ATCC 51415 / DSM 6626 / JCM 7361 / LMG 17667 / NBRC 15112 / Ep01</strain>
    </source>
</reference>
<protein>
    <recommendedName>
        <fullName evidence="5">MazG family protein</fullName>
    </recommendedName>
</protein>
<dbReference type="STRING" id="698758.AXY_00610"/>
<dbReference type="PATRIC" id="fig|698758.3.peg.59"/>
<evidence type="ECO:0008006" key="5">
    <source>
        <dbReference type="Google" id="ProtNLM"/>
    </source>
</evidence>
<dbReference type="RefSeq" id="WP_015008800.1">
    <property type="nucleotide sequence ID" value="NC_018704.1"/>
</dbReference>
<dbReference type="CDD" id="cd11723">
    <property type="entry name" value="YabN_N_like"/>
    <property type="match status" value="1"/>
</dbReference>
<dbReference type="InterPro" id="IPR024180">
    <property type="entry name" value="Tetrapyrrole_Mease/MazG_pred"/>
</dbReference>
<dbReference type="SUPFAM" id="SSF101386">
    <property type="entry name" value="all-alpha NTP pyrophosphatases"/>
    <property type="match status" value="2"/>
</dbReference>
<dbReference type="GO" id="GO:0046061">
    <property type="term" value="P:dATP catabolic process"/>
    <property type="evidence" value="ECO:0007669"/>
    <property type="project" value="TreeGrafter"/>
</dbReference>
<keyword evidence="4" id="KW-1185">Reference proteome</keyword>
<dbReference type="SUPFAM" id="SSF53790">
    <property type="entry name" value="Tetrapyrrole methylase"/>
    <property type="match status" value="1"/>
</dbReference>
<dbReference type="EMBL" id="AP012050">
    <property type="protein sequence ID" value="BAM46193.1"/>
    <property type="molecule type" value="Genomic_DNA"/>
</dbReference>
<dbReference type="GO" id="GO:0046076">
    <property type="term" value="P:dTTP catabolic process"/>
    <property type="evidence" value="ECO:0007669"/>
    <property type="project" value="TreeGrafter"/>
</dbReference>
<proteinExistence type="predicted"/>
<dbReference type="NCBIfam" id="TIGR00444">
    <property type="entry name" value="mazG"/>
    <property type="match status" value="1"/>
</dbReference>
<gene>
    <name evidence="3" type="ordered locus">AXY_00610</name>
</gene>
<dbReference type="PIRSF" id="PIRSF002845">
    <property type="entry name" value="Ttrprl_mtas_MazG"/>
    <property type="match status" value="1"/>
</dbReference>
<dbReference type="InterPro" id="IPR000878">
    <property type="entry name" value="4pyrrol_Mease"/>
</dbReference>
<dbReference type="NCBIfam" id="NF007113">
    <property type="entry name" value="PRK09562.1"/>
    <property type="match status" value="1"/>
</dbReference>
<dbReference type="HOGENOM" id="CLU_038356_1_0_9"/>
<dbReference type="InterPro" id="IPR011551">
    <property type="entry name" value="NTP_PyrPHydrolase_MazG"/>
</dbReference>
<dbReference type="KEGG" id="axl:AXY_00610"/>
<evidence type="ECO:0000313" key="4">
    <source>
        <dbReference type="Proteomes" id="UP000006294"/>
    </source>
</evidence>
<dbReference type="Proteomes" id="UP000006294">
    <property type="component" value="Chromosome"/>
</dbReference>
<dbReference type="Pfam" id="PF00590">
    <property type="entry name" value="TP_methylase"/>
    <property type="match status" value="1"/>
</dbReference>
<dbReference type="CDD" id="cd11528">
    <property type="entry name" value="NTP-PPase_MazG_Nterm"/>
    <property type="match status" value="1"/>
</dbReference>
<dbReference type="InterPro" id="IPR048011">
    <property type="entry name" value="NTP-PPase_MazG-like_C"/>
</dbReference>
<dbReference type="InterPro" id="IPR048015">
    <property type="entry name" value="NTP-PPase_MazG-like_N"/>
</dbReference>
<organism evidence="3 4">
    <name type="scientific">Amphibacillus xylanus (strain ATCC 51415 / DSM 6626 / JCM 7361 / LMG 17667 / NBRC 15112 / Ep01)</name>
    <dbReference type="NCBI Taxonomy" id="698758"/>
    <lineage>
        <taxon>Bacteria</taxon>
        <taxon>Bacillati</taxon>
        <taxon>Bacillota</taxon>
        <taxon>Bacilli</taxon>
        <taxon>Bacillales</taxon>
        <taxon>Bacillaceae</taxon>
        <taxon>Amphibacillus</taxon>
    </lineage>
</organism>
<dbReference type="Pfam" id="PF03819">
    <property type="entry name" value="MazG"/>
    <property type="match status" value="2"/>
</dbReference>
<dbReference type="Gene3D" id="3.40.1010.10">
    <property type="entry name" value="Cobalt-precorrin-4 Transmethylase, Domain 1"/>
    <property type="match status" value="1"/>
</dbReference>
<sequence>MCRIEIIGLGAGDIDQLNLGTYRKLIEQNVPLFVRTADHPVLDSLKQENITFQAFDSIYQAHDHFEAVYEEIVRQLLSLAQQHQFIRYAVPGHPMLAERTVQMLLDQTDVKVEISGGQSFLDDLFTAVKIDPIEGFQFLDATSFERSQIDYTSHLIFCQVYDQMIASDVKLTLLEDLPPHHPVVVVEAAGSSAEQTIRVPLVELDQVIQLSNLTSVYVEPITQEALPHQFTRLREVIATLRGPNGCPWDRKQTHQSLRKYLIEEAYELIDAIDEEDDDHIIEELGDVLLQVMLHSQIGEDHGFFTIDDVIRSITEKMIRRHPHVFSDVQVANEQDVMENWQIIKAREQNNEINQSLLDRIPFSASTLVTADLLQKEAAKVGFDWDTATPVIEKLTEELEEVTEAIQQGETTDIEKEIGDLLFTIVNLARHYQISSDLALNRTNNKFKDRFQYMESEIDKLGKQMTDLTLEDLDHFWEKAKKN</sequence>
<dbReference type="PANTHER" id="PTHR30522">
    <property type="entry name" value="NUCLEOSIDE TRIPHOSPHATE PYROPHOSPHOHYDROLASE"/>
    <property type="match status" value="1"/>
</dbReference>
<dbReference type="GO" id="GO:0046047">
    <property type="term" value="P:TTP catabolic process"/>
    <property type="evidence" value="ECO:0007669"/>
    <property type="project" value="TreeGrafter"/>
</dbReference>
<accession>K0J5K8</accession>
<dbReference type="GO" id="GO:0006950">
    <property type="term" value="P:response to stress"/>
    <property type="evidence" value="ECO:0007669"/>
    <property type="project" value="UniProtKB-ARBA"/>
</dbReference>
<dbReference type="FunFam" id="1.10.287.1080:FF:000003">
    <property type="entry name" value="Nucleoside triphosphate pyrophosphohydrolase"/>
    <property type="match status" value="1"/>
</dbReference>
<dbReference type="AlphaFoldDB" id="K0J5K8"/>
<dbReference type="GO" id="GO:0006203">
    <property type="term" value="P:dGTP catabolic process"/>
    <property type="evidence" value="ECO:0007669"/>
    <property type="project" value="TreeGrafter"/>
</dbReference>
<dbReference type="InterPro" id="IPR004518">
    <property type="entry name" value="MazG-like_dom"/>
</dbReference>
<dbReference type="GO" id="GO:0046052">
    <property type="term" value="P:UTP catabolic process"/>
    <property type="evidence" value="ECO:0007669"/>
    <property type="project" value="TreeGrafter"/>
</dbReference>